<reference evidence="1 2" key="1">
    <citation type="submission" date="2020-02" db="EMBL/GenBank/DDBJ databases">
        <authorList>
            <person name="Ferguson B K."/>
        </authorList>
    </citation>
    <scope>NUCLEOTIDE SEQUENCE [LARGE SCALE GENOMIC DNA]</scope>
</reference>
<accession>A0A6H5IB06</accession>
<feature type="non-terminal residue" evidence="1">
    <location>
        <position position="1"/>
    </location>
</feature>
<sequence>YLSICLIIDELYSRGFLYTAWTNAWSGQYDYLGYTYHPAYRGNYRGAYRRGNNYGGYRGFGGYRGQYRGGYRDNRYYAYYY</sequence>
<evidence type="ECO:0000313" key="2">
    <source>
        <dbReference type="Proteomes" id="UP000479190"/>
    </source>
</evidence>
<organism evidence="1 2">
    <name type="scientific">Trichogramma brassicae</name>
    <dbReference type="NCBI Taxonomy" id="86971"/>
    <lineage>
        <taxon>Eukaryota</taxon>
        <taxon>Metazoa</taxon>
        <taxon>Ecdysozoa</taxon>
        <taxon>Arthropoda</taxon>
        <taxon>Hexapoda</taxon>
        <taxon>Insecta</taxon>
        <taxon>Pterygota</taxon>
        <taxon>Neoptera</taxon>
        <taxon>Endopterygota</taxon>
        <taxon>Hymenoptera</taxon>
        <taxon>Apocrita</taxon>
        <taxon>Proctotrupomorpha</taxon>
        <taxon>Chalcidoidea</taxon>
        <taxon>Trichogrammatidae</taxon>
        <taxon>Trichogramma</taxon>
    </lineage>
</organism>
<evidence type="ECO:0000313" key="1">
    <source>
        <dbReference type="EMBL" id="CAB0035177.1"/>
    </source>
</evidence>
<protein>
    <submittedName>
        <fullName evidence="1">Uncharacterized protein</fullName>
    </submittedName>
</protein>
<proteinExistence type="predicted"/>
<gene>
    <name evidence="1" type="ORF">TBRA_LOCUS7075</name>
</gene>
<dbReference type="AlphaFoldDB" id="A0A6H5IB06"/>
<dbReference type="Proteomes" id="UP000479190">
    <property type="component" value="Unassembled WGS sequence"/>
</dbReference>
<dbReference type="EMBL" id="CADCXV010000773">
    <property type="protein sequence ID" value="CAB0035177.1"/>
    <property type="molecule type" value="Genomic_DNA"/>
</dbReference>
<keyword evidence="2" id="KW-1185">Reference proteome</keyword>
<name>A0A6H5IB06_9HYME</name>